<dbReference type="AlphaFoldDB" id="A0A426UA27"/>
<name>A0A426UA27_9CHLR</name>
<accession>A0A426UA27</accession>
<dbReference type="GO" id="GO:0016491">
    <property type="term" value="F:oxidoreductase activity"/>
    <property type="evidence" value="ECO:0007669"/>
    <property type="project" value="TreeGrafter"/>
</dbReference>
<proteinExistence type="predicted"/>
<dbReference type="Pfam" id="PF13646">
    <property type="entry name" value="HEAT_2"/>
    <property type="match status" value="2"/>
</dbReference>
<reference evidence="1 2" key="1">
    <citation type="submission" date="2018-12" db="EMBL/GenBank/DDBJ databases">
        <title>Genome Sequence of Candidatus Viridilinea halotolerans isolated from saline sulfide-rich spring.</title>
        <authorList>
            <person name="Grouzdev D.S."/>
            <person name="Burganskaya E.I."/>
            <person name="Krutkina M.S."/>
            <person name="Sukhacheva M.V."/>
            <person name="Gorlenko V.M."/>
        </authorList>
    </citation>
    <scope>NUCLEOTIDE SEQUENCE [LARGE SCALE GENOMIC DNA]</scope>
    <source>
        <strain evidence="1">Chok-6</strain>
    </source>
</reference>
<dbReference type="PANTHER" id="PTHR12697">
    <property type="entry name" value="PBS LYASE HEAT-LIKE PROTEIN"/>
    <property type="match status" value="1"/>
</dbReference>
<dbReference type="EMBL" id="RSAS01000076">
    <property type="protein sequence ID" value="RRR77133.1"/>
    <property type="molecule type" value="Genomic_DNA"/>
</dbReference>
<protein>
    <submittedName>
        <fullName evidence="1">HEAT repeat domain-containing protein</fullName>
    </submittedName>
</protein>
<dbReference type="SUPFAM" id="SSF48371">
    <property type="entry name" value="ARM repeat"/>
    <property type="match status" value="1"/>
</dbReference>
<dbReference type="InterPro" id="IPR011989">
    <property type="entry name" value="ARM-like"/>
</dbReference>
<dbReference type="Proteomes" id="UP000280307">
    <property type="component" value="Unassembled WGS sequence"/>
</dbReference>
<gene>
    <name evidence="1" type="ORF">EI684_01870</name>
</gene>
<comment type="caution">
    <text evidence="1">The sequence shown here is derived from an EMBL/GenBank/DDBJ whole genome shotgun (WGS) entry which is preliminary data.</text>
</comment>
<evidence type="ECO:0000313" key="1">
    <source>
        <dbReference type="EMBL" id="RRR77133.1"/>
    </source>
</evidence>
<dbReference type="InterPro" id="IPR016024">
    <property type="entry name" value="ARM-type_fold"/>
</dbReference>
<dbReference type="PANTHER" id="PTHR12697:SF5">
    <property type="entry name" value="DEOXYHYPUSINE HYDROXYLASE"/>
    <property type="match status" value="1"/>
</dbReference>
<evidence type="ECO:0000313" key="2">
    <source>
        <dbReference type="Proteomes" id="UP000280307"/>
    </source>
</evidence>
<dbReference type="Gene3D" id="1.25.10.10">
    <property type="entry name" value="Leucine-rich Repeat Variant"/>
    <property type="match status" value="2"/>
</dbReference>
<sequence>MTTLETQLAPLGDLGRPLVHADLKLLAALDHEGLRVFLQLWHHFPAERRLAVVQELDQLSEDNVDLDFRSVLRACLSDSDQSVRAAAITGLWEDESEQTMNRLLALLDDEDGPVRAAAAVALARFVYRAEVGELPASTGQRLHDDLLRVATDPEQPLDVRRRAIEGLGYCANSSTAQAEIGRAYAHHELAMRESAILAMGRSMRPTWIPYIQRELQSPAPALRYEAARAVGELAEDGRPLLSALLPLVDDDDLEITLAAIWSLGQVGGPNAKRILTRLARSADLPRRQAAQDALAELSLEDIDP</sequence>
<organism evidence="1 2">
    <name type="scientific">Candidatus Viridilinea halotolerans</name>
    <dbReference type="NCBI Taxonomy" id="2491704"/>
    <lineage>
        <taxon>Bacteria</taxon>
        <taxon>Bacillati</taxon>
        <taxon>Chloroflexota</taxon>
        <taxon>Chloroflexia</taxon>
        <taxon>Chloroflexales</taxon>
        <taxon>Chloroflexineae</taxon>
        <taxon>Oscillochloridaceae</taxon>
        <taxon>Candidatus Viridilinea</taxon>
    </lineage>
</organism>